<evidence type="ECO:0000313" key="2">
    <source>
        <dbReference type="EMBL" id="PWN05378.1"/>
    </source>
</evidence>
<keyword evidence="1" id="KW-0472">Membrane</keyword>
<evidence type="ECO:0000313" key="3">
    <source>
        <dbReference type="Proteomes" id="UP000245533"/>
    </source>
</evidence>
<dbReference type="AlphaFoldDB" id="A0A316TNM2"/>
<evidence type="ECO:0000256" key="1">
    <source>
        <dbReference type="SAM" id="Phobius"/>
    </source>
</evidence>
<protein>
    <submittedName>
        <fullName evidence="2">DUF1499 domain-containing protein</fullName>
    </submittedName>
</protein>
<feature type="transmembrane region" description="Helical" evidence="1">
    <location>
        <begin position="7"/>
        <end position="26"/>
    </location>
</feature>
<dbReference type="Proteomes" id="UP000245533">
    <property type="component" value="Unassembled WGS sequence"/>
</dbReference>
<dbReference type="RefSeq" id="WP_109647934.1">
    <property type="nucleotide sequence ID" value="NZ_QGGB01000010.1"/>
</dbReference>
<keyword evidence="1" id="KW-0812">Transmembrane</keyword>
<dbReference type="EMBL" id="QGGB01000010">
    <property type="protein sequence ID" value="PWN05378.1"/>
    <property type="molecule type" value="Genomic_DNA"/>
</dbReference>
<reference evidence="2 3" key="1">
    <citation type="submission" date="2018-05" db="EMBL/GenBank/DDBJ databases">
        <title>Rhodohalobacter halophilus gen. nov., sp. nov., a moderately halophilic member of the family Balneolaceae.</title>
        <authorList>
            <person name="Liu Z.-W."/>
        </authorList>
    </citation>
    <scope>NUCLEOTIDE SEQUENCE [LARGE SCALE GENOMIC DNA]</scope>
    <source>
        <strain evidence="2 3">8A47</strain>
    </source>
</reference>
<keyword evidence="3" id="KW-1185">Reference proteome</keyword>
<dbReference type="Pfam" id="PF07386">
    <property type="entry name" value="DUF1499"/>
    <property type="match status" value="1"/>
</dbReference>
<dbReference type="OrthoDB" id="1523552at2"/>
<name>A0A316TNM2_9BACT</name>
<sequence>MKFSRILFYLSLITAAAFLLSGYGYQWDLWGLGTGFTVLRYSAYSAIALTAVSAGTYWFVRNSGFLAKAFTIIAFLLMGSATATALYWQQEARSVPPIHDISTDLDNPPAFSAIVRLRTDAPNPPEYAGEETAQAQREAYPGIQPIILPDSVQPVMDHAVDLILDRDWEIVAINRDALRIEATEKLAWFGFKDDVVLRFTETDEGTRVDMRSKSRIGRSDVGVNAKRIDRFLTDLENRVE</sequence>
<feature type="transmembrane region" description="Helical" evidence="1">
    <location>
        <begin position="67"/>
        <end position="88"/>
    </location>
</feature>
<proteinExistence type="predicted"/>
<comment type="caution">
    <text evidence="2">The sequence shown here is derived from an EMBL/GenBank/DDBJ whole genome shotgun (WGS) entry which is preliminary data.</text>
</comment>
<organism evidence="2 3">
    <name type="scientific">Rhodohalobacter mucosus</name>
    <dbReference type="NCBI Taxonomy" id="2079485"/>
    <lineage>
        <taxon>Bacteria</taxon>
        <taxon>Pseudomonadati</taxon>
        <taxon>Balneolota</taxon>
        <taxon>Balneolia</taxon>
        <taxon>Balneolales</taxon>
        <taxon>Balneolaceae</taxon>
        <taxon>Rhodohalobacter</taxon>
    </lineage>
</organism>
<gene>
    <name evidence="2" type="ORF">DDZ15_15030</name>
</gene>
<accession>A0A316TNM2</accession>
<feature type="transmembrane region" description="Helical" evidence="1">
    <location>
        <begin position="38"/>
        <end position="60"/>
    </location>
</feature>
<keyword evidence="1" id="KW-1133">Transmembrane helix</keyword>
<dbReference type="InterPro" id="IPR010865">
    <property type="entry name" value="DUF1499"/>
</dbReference>